<feature type="region of interest" description="Disordered" evidence="1">
    <location>
        <begin position="153"/>
        <end position="192"/>
    </location>
</feature>
<keyword evidence="2" id="KW-0472">Membrane</keyword>
<keyword evidence="2" id="KW-1133">Transmembrane helix</keyword>
<keyword evidence="4" id="KW-1185">Reference proteome</keyword>
<feature type="compositionally biased region" description="Low complexity" evidence="1">
    <location>
        <begin position="158"/>
        <end position="181"/>
    </location>
</feature>
<reference evidence="3" key="1">
    <citation type="submission" date="2020-08" db="EMBL/GenBank/DDBJ databases">
        <title>Whole genome shotgun sequence of Polymorphospora rubra NBRC 101157.</title>
        <authorList>
            <person name="Komaki H."/>
            <person name="Tamura T."/>
        </authorList>
    </citation>
    <scope>NUCLEOTIDE SEQUENCE</scope>
    <source>
        <strain evidence="3">NBRC 101157</strain>
    </source>
</reference>
<sequence>MKPTRVLRLLVHAVLAAGTAVYPTVRTVPDQTVFLGTVRLDPASGSVDTDPIFAAGVTSAACPAGYGSDALLRIGRPGGPYTNLARPLTAGGYDRGAVTATPNRSFTTALGGTAPQAGEWWVVAECFSRTQGQHAGRFVTSVTVAGSGWRLSPGGGTASAASAASAAPTPAADPAPSTSDTGPAPGPTADVTPSAVALDRTARTGAASFGLSLWWLAGVGGVLALVGAGWLSTRPARGTGRPGSGNRRPSRSGRHP</sequence>
<evidence type="ECO:0000313" key="3">
    <source>
        <dbReference type="EMBL" id="BCJ70318.1"/>
    </source>
</evidence>
<organism evidence="3 4">
    <name type="scientific">Polymorphospora rubra</name>
    <dbReference type="NCBI Taxonomy" id="338584"/>
    <lineage>
        <taxon>Bacteria</taxon>
        <taxon>Bacillati</taxon>
        <taxon>Actinomycetota</taxon>
        <taxon>Actinomycetes</taxon>
        <taxon>Micromonosporales</taxon>
        <taxon>Micromonosporaceae</taxon>
        <taxon>Polymorphospora</taxon>
    </lineage>
</organism>
<evidence type="ECO:0000313" key="4">
    <source>
        <dbReference type="Proteomes" id="UP000680866"/>
    </source>
</evidence>
<feature type="region of interest" description="Disordered" evidence="1">
    <location>
        <begin position="232"/>
        <end position="256"/>
    </location>
</feature>
<protein>
    <submittedName>
        <fullName evidence="3">Uncharacterized protein</fullName>
    </submittedName>
</protein>
<dbReference type="AlphaFoldDB" id="A0A810NEJ9"/>
<dbReference type="Proteomes" id="UP000680866">
    <property type="component" value="Chromosome"/>
</dbReference>
<gene>
    <name evidence="3" type="ORF">Prubr_73390</name>
</gene>
<dbReference type="EMBL" id="AP023359">
    <property type="protein sequence ID" value="BCJ70318.1"/>
    <property type="molecule type" value="Genomic_DNA"/>
</dbReference>
<evidence type="ECO:0000256" key="2">
    <source>
        <dbReference type="SAM" id="Phobius"/>
    </source>
</evidence>
<proteinExistence type="predicted"/>
<evidence type="ECO:0000256" key="1">
    <source>
        <dbReference type="SAM" id="MobiDB-lite"/>
    </source>
</evidence>
<feature type="transmembrane region" description="Helical" evidence="2">
    <location>
        <begin position="213"/>
        <end position="231"/>
    </location>
</feature>
<keyword evidence="2" id="KW-0812">Transmembrane</keyword>
<name>A0A810NEJ9_9ACTN</name>
<dbReference type="KEGG" id="pry:Prubr_73390"/>
<accession>A0A810NEJ9</accession>